<evidence type="ECO:0000256" key="5">
    <source>
        <dbReference type="ARBA" id="ARBA00022691"/>
    </source>
</evidence>
<comment type="pathway">
    <text evidence="1">Cofactor biosynthesis; adenosylcobalamin biosynthesis.</text>
</comment>
<keyword evidence="5" id="KW-0949">S-adenosyl-L-methionine</keyword>
<dbReference type="InterPro" id="IPR006365">
    <property type="entry name" value="Cbl_synth_CobL"/>
</dbReference>
<dbReference type="InterPro" id="IPR035996">
    <property type="entry name" value="4pyrrol_Methylase_sf"/>
</dbReference>
<name>A0ABV8UJU1_9PROT</name>
<dbReference type="SUPFAM" id="SSF53335">
    <property type="entry name" value="S-adenosyl-L-methionine-dependent methyltransferases"/>
    <property type="match status" value="1"/>
</dbReference>
<proteinExistence type="predicted"/>
<dbReference type="CDD" id="cd11644">
    <property type="entry name" value="Precorrin-6Y-MT"/>
    <property type="match status" value="1"/>
</dbReference>
<gene>
    <name evidence="7" type="primary">cbiE</name>
    <name evidence="7" type="ORF">ACFOW6_05820</name>
</gene>
<protein>
    <submittedName>
        <fullName evidence="7">Precorrin-6y C5,15-methyltransferase (Decarboxylating) subunit CbiE</fullName>
    </submittedName>
</protein>
<dbReference type="PANTHER" id="PTHR43182:SF1">
    <property type="entry name" value="COBALT-PRECORRIN-7 C(5)-METHYLTRANSFERASE"/>
    <property type="match status" value="1"/>
</dbReference>
<sequence length="406" mass="42980">MSRWLSIVGIGEDGLEGLGEEAIALIAGADVLIGGERHLAMLPEDGRERMAWPSPLSALVEEIQRRRGQALCVLATGDPFCFGIGSTLARRIPMEEMQVIPAPSAFSLACARLGWSLPDVAQLTLHGRPTSLIIPAIQPDARLLVLSDSGATPAEVARLLCEKGFGGSEMHVLEHMGGPKERTLHLRADQAEFPAIADFNTIAVACRAGAEAEILPTVPGLPDEAFRHDGQMTKREVRAVTLSALMPGPGQLLWDVGSGCGSVAVEWMRCHPTCQAAAIERQAVRCEMISSNATSLGVPYLQIVSGEAPDCLAGLPAPHAVFIGGGINTTGVFKACWQALKPGGRLVANAVTLEGEARLTALQAEHGGELKRLSVSRAEPVGPFRGWRSAMPVTQWALRKPEGAGI</sequence>
<dbReference type="Gene3D" id="3.40.50.150">
    <property type="entry name" value="Vaccinia Virus protein VP39"/>
    <property type="match status" value="1"/>
</dbReference>
<evidence type="ECO:0000313" key="8">
    <source>
        <dbReference type="Proteomes" id="UP001595799"/>
    </source>
</evidence>
<organism evidence="7 8">
    <name type="scientific">Fodinicurvata halophila</name>
    <dbReference type="NCBI Taxonomy" id="1419723"/>
    <lineage>
        <taxon>Bacteria</taxon>
        <taxon>Pseudomonadati</taxon>
        <taxon>Pseudomonadota</taxon>
        <taxon>Alphaproteobacteria</taxon>
        <taxon>Rhodospirillales</taxon>
        <taxon>Rhodovibrionaceae</taxon>
        <taxon>Fodinicurvata</taxon>
    </lineage>
</organism>
<dbReference type="EMBL" id="JBHSCW010000003">
    <property type="protein sequence ID" value="MFC4351057.1"/>
    <property type="molecule type" value="Genomic_DNA"/>
</dbReference>
<dbReference type="PANTHER" id="PTHR43182">
    <property type="entry name" value="COBALT-PRECORRIN-6B C(15)-METHYLTRANSFERASE (DECARBOXYLATING)"/>
    <property type="match status" value="1"/>
</dbReference>
<feature type="domain" description="Tetrapyrrole methylase" evidence="6">
    <location>
        <begin position="5"/>
        <end position="190"/>
    </location>
</feature>
<dbReference type="InterPro" id="IPR050714">
    <property type="entry name" value="Cobalamin_biosynth_MTase"/>
</dbReference>
<dbReference type="InterPro" id="IPR029063">
    <property type="entry name" value="SAM-dependent_MTases_sf"/>
</dbReference>
<keyword evidence="8" id="KW-1185">Reference proteome</keyword>
<dbReference type="NCBIfam" id="TIGR02467">
    <property type="entry name" value="CbiE"/>
    <property type="match status" value="1"/>
</dbReference>
<dbReference type="InterPro" id="IPR000878">
    <property type="entry name" value="4pyrrol_Mease"/>
</dbReference>
<evidence type="ECO:0000256" key="4">
    <source>
        <dbReference type="ARBA" id="ARBA00022679"/>
    </source>
</evidence>
<keyword evidence="3" id="KW-0489">Methyltransferase</keyword>
<dbReference type="InterPro" id="IPR014008">
    <property type="entry name" value="Cbl_synth_MTase_CbiT"/>
</dbReference>
<comment type="caution">
    <text evidence="7">The sequence shown here is derived from an EMBL/GenBank/DDBJ whole genome shotgun (WGS) entry which is preliminary data.</text>
</comment>
<evidence type="ECO:0000256" key="2">
    <source>
        <dbReference type="ARBA" id="ARBA00022573"/>
    </source>
</evidence>
<dbReference type="Proteomes" id="UP001595799">
    <property type="component" value="Unassembled WGS sequence"/>
</dbReference>
<dbReference type="InterPro" id="IPR014777">
    <property type="entry name" value="4pyrrole_Mease_sub1"/>
</dbReference>
<dbReference type="NCBIfam" id="TIGR02469">
    <property type="entry name" value="CbiT"/>
    <property type="match status" value="1"/>
</dbReference>
<dbReference type="Pfam" id="PF00590">
    <property type="entry name" value="TP_methylase"/>
    <property type="match status" value="1"/>
</dbReference>
<evidence type="ECO:0000256" key="1">
    <source>
        <dbReference type="ARBA" id="ARBA00004953"/>
    </source>
</evidence>
<dbReference type="PIRSF" id="PIRSF036428">
    <property type="entry name" value="CobL"/>
    <property type="match status" value="1"/>
</dbReference>
<accession>A0ABV8UJU1</accession>
<dbReference type="InterPro" id="IPR012818">
    <property type="entry name" value="CbiE"/>
</dbReference>
<dbReference type="SUPFAM" id="SSF53790">
    <property type="entry name" value="Tetrapyrrole methylase"/>
    <property type="match status" value="1"/>
</dbReference>
<reference evidence="8" key="1">
    <citation type="journal article" date="2019" name="Int. J. Syst. Evol. Microbiol.">
        <title>The Global Catalogue of Microorganisms (GCM) 10K type strain sequencing project: providing services to taxonomists for standard genome sequencing and annotation.</title>
        <authorList>
            <consortium name="The Broad Institute Genomics Platform"/>
            <consortium name="The Broad Institute Genome Sequencing Center for Infectious Disease"/>
            <person name="Wu L."/>
            <person name="Ma J."/>
        </authorList>
    </citation>
    <scope>NUCLEOTIDE SEQUENCE [LARGE SCALE GENOMIC DNA]</scope>
    <source>
        <strain evidence="8">CECT 8472</strain>
    </source>
</reference>
<evidence type="ECO:0000313" key="7">
    <source>
        <dbReference type="EMBL" id="MFC4351057.1"/>
    </source>
</evidence>
<dbReference type="RefSeq" id="WP_382421399.1">
    <property type="nucleotide sequence ID" value="NZ_JBHSCW010000003.1"/>
</dbReference>
<dbReference type="Gene3D" id="3.40.1010.10">
    <property type="entry name" value="Cobalt-precorrin-4 Transmethylase, Domain 1"/>
    <property type="match status" value="1"/>
</dbReference>
<evidence type="ECO:0000259" key="6">
    <source>
        <dbReference type="Pfam" id="PF00590"/>
    </source>
</evidence>
<keyword evidence="4" id="KW-0808">Transferase</keyword>
<keyword evidence="2" id="KW-0169">Cobalamin biosynthesis</keyword>
<evidence type="ECO:0000256" key="3">
    <source>
        <dbReference type="ARBA" id="ARBA00022603"/>
    </source>
</evidence>